<keyword evidence="1" id="KW-0472">Membrane</keyword>
<evidence type="ECO:0000313" key="2">
    <source>
        <dbReference type="EMBL" id="PZP56538.1"/>
    </source>
</evidence>
<name>A0A2W5FNH9_9BACT</name>
<organism evidence="2 3">
    <name type="scientific">Micavibrio aeruginosavorus</name>
    <dbReference type="NCBI Taxonomy" id="349221"/>
    <lineage>
        <taxon>Bacteria</taxon>
        <taxon>Pseudomonadati</taxon>
        <taxon>Bdellovibrionota</taxon>
        <taxon>Bdellovibrionia</taxon>
        <taxon>Bdellovibrionales</taxon>
        <taxon>Pseudobdellovibrionaceae</taxon>
        <taxon>Micavibrio</taxon>
    </lineage>
</organism>
<dbReference type="AlphaFoldDB" id="A0A2W5FNH9"/>
<protein>
    <recommendedName>
        <fullName evidence="4">General stress protein 17M-like domain-containing protein</fullName>
    </recommendedName>
</protein>
<dbReference type="PANTHER" id="PTHR36109">
    <property type="entry name" value="MEMBRANE PROTEIN-RELATED"/>
    <property type="match status" value="1"/>
</dbReference>
<comment type="caution">
    <text evidence="2">The sequence shown here is derived from an EMBL/GenBank/DDBJ whole genome shotgun (WGS) entry which is preliminary data.</text>
</comment>
<evidence type="ECO:0000256" key="1">
    <source>
        <dbReference type="SAM" id="Phobius"/>
    </source>
</evidence>
<accession>A0A2W5FNH9</accession>
<dbReference type="EMBL" id="QFOT01000022">
    <property type="protein sequence ID" value="PZP56538.1"/>
    <property type="molecule type" value="Genomic_DNA"/>
</dbReference>
<keyword evidence="1" id="KW-1133">Transmembrane helix</keyword>
<dbReference type="PANTHER" id="PTHR36109:SF2">
    <property type="entry name" value="MEMBRANE PROTEIN"/>
    <property type="match status" value="1"/>
</dbReference>
<reference evidence="2 3" key="1">
    <citation type="submission" date="2017-08" db="EMBL/GenBank/DDBJ databases">
        <title>Infants hospitalized years apart are colonized by the same room-sourced microbial strains.</title>
        <authorList>
            <person name="Brooks B."/>
            <person name="Olm M.R."/>
            <person name="Firek B.A."/>
            <person name="Baker R."/>
            <person name="Thomas B.C."/>
            <person name="Morowitz M.J."/>
            <person name="Banfield J.F."/>
        </authorList>
    </citation>
    <scope>NUCLEOTIDE SEQUENCE [LARGE SCALE GENOMIC DNA]</scope>
    <source>
        <strain evidence="2">S2_006_000_R2_64</strain>
    </source>
</reference>
<keyword evidence="1" id="KW-0812">Transmembrane</keyword>
<sequence length="164" mass="16633">MTTVSAIFKSHKAADKAIHQLDNAGFDKDAVSFVMSEQTRDAYIKEIKDTNKADEGAAAGAGIGGLAGAIAGILMAAGAIAIPGLNLIVTGALVSSLAGLGAGALAGGLVGGLIGAGIPEHEAKLYANEIERGNFLVSVQAKTKEEEQQVREIFSQNSADRIAA</sequence>
<gene>
    <name evidence="2" type="ORF">DI586_03300</name>
</gene>
<evidence type="ECO:0008006" key="4">
    <source>
        <dbReference type="Google" id="ProtNLM"/>
    </source>
</evidence>
<proteinExistence type="predicted"/>
<dbReference type="InterPro" id="IPR052948">
    <property type="entry name" value="Low_temp-induced_all0457"/>
</dbReference>
<feature type="transmembrane region" description="Helical" evidence="1">
    <location>
        <begin position="57"/>
        <end position="82"/>
    </location>
</feature>
<dbReference type="Proteomes" id="UP000249739">
    <property type="component" value="Unassembled WGS sequence"/>
</dbReference>
<evidence type="ECO:0000313" key="3">
    <source>
        <dbReference type="Proteomes" id="UP000249739"/>
    </source>
</evidence>
<feature type="transmembrane region" description="Helical" evidence="1">
    <location>
        <begin position="88"/>
        <end position="114"/>
    </location>
</feature>